<evidence type="ECO:0000313" key="2">
    <source>
        <dbReference type="EMBL" id="KXT09269.1"/>
    </source>
</evidence>
<dbReference type="EMBL" id="LFZO01000358">
    <property type="protein sequence ID" value="KXT09269.1"/>
    <property type="molecule type" value="Genomic_DNA"/>
</dbReference>
<organism evidence="2 3">
    <name type="scientific">Pseudocercospora musae</name>
    <dbReference type="NCBI Taxonomy" id="113226"/>
    <lineage>
        <taxon>Eukaryota</taxon>
        <taxon>Fungi</taxon>
        <taxon>Dikarya</taxon>
        <taxon>Ascomycota</taxon>
        <taxon>Pezizomycotina</taxon>
        <taxon>Dothideomycetes</taxon>
        <taxon>Dothideomycetidae</taxon>
        <taxon>Mycosphaerellales</taxon>
        <taxon>Mycosphaerellaceae</taxon>
        <taxon>Pseudocercospora</taxon>
    </lineage>
</organism>
<gene>
    <name evidence="2" type="ORF">AC579_2127</name>
</gene>
<evidence type="ECO:0000259" key="1">
    <source>
        <dbReference type="Pfam" id="PF12937"/>
    </source>
</evidence>
<comment type="caution">
    <text evidence="2">The sequence shown here is derived from an EMBL/GenBank/DDBJ whole genome shotgun (WGS) entry which is preliminary data.</text>
</comment>
<dbReference type="Pfam" id="PF12937">
    <property type="entry name" value="F-box-like"/>
    <property type="match status" value="1"/>
</dbReference>
<accession>A0A139I3J8</accession>
<keyword evidence="3" id="KW-1185">Reference proteome</keyword>
<feature type="domain" description="F-box" evidence="1">
    <location>
        <begin position="23"/>
        <end position="64"/>
    </location>
</feature>
<reference evidence="2 3" key="1">
    <citation type="submission" date="2015-07" db="EMBL/GenBank/DDBJ databases">
        <title>Comparative genomics of the Sigatoka disease complex on banana suggests a link between parallel evolutionary changes in Pseudocercospora fijiensis and Pseudocercospora eumusae and increased virulence on the banana host.</title>
        <authorList>
            <person name="Chang T.-C."/>
            <person name="Salvucci A."/>
            <person name="Crous P.W."/>
            <person name="Stergiopoulos I."/>
        </authorList>
    </citation>
    <scope>NUCLEOTIDE SEQUENCE [LARGE SCALE GENOMIC DNA]</scope>
    <source>
        <strain evidence="2 3">CBS 116634</strain>
    </source>
</reference>
<dbReference type="Proteomes" id="UP000073492">
    <property type="component" value="Unassembled WGS sequence"/>
</dbReference>
<dbReference type="InterPro" id="IPR036047">
    <property type="entry name" value="F-box-like_dom_sf"/>
</dbReference>
<dbReference type="InterPro" id="IPR001810">
    <property type="entry name" value="F-box_dom"/>
</dbReference>
<name>A0A139I3J8_9PEZI</name>
<dbReference type="SUPFAM" id="SSF81383">
    <property type="entry name" value="F-box domain"/>
    <property type="match status" value="1"/>
</dbReference>
<dbReference type="AlphaFoldDB" id="A0A139I3J8"/>
<protein>
    <recommendedName>
        <fullName evidence="1">F-box domain-containing protein</fullName>
    </recommendedName>
</protein>
<proteinExistence type="predicted"/>
<dbReference type="STRING" id="113226.A0A139I3J8"/>
<dbReference type="OrthoDB" id="3643498at2759"/>
<evidence type="ECO:0000313" key="3">
    <source>
        <dbReference type="Proteomes" id="UP000073492"/>
    </source>
</evidence>
<dbReference type="Gene3D" id="1.20.1280.50">
    <property type="match status" value="1"/>
</dbReference>
<sequence>MTNLKDEVAIEESFAADAVLSTTELLESILEHLPMKDLLLNQRVCKKWQAVVSQSPYLQQKLFFQPREAQFKWLLEIKELEASVESTFYQVPMNADESGVGRSLPSGELNPLLFTARSWMPHHKLKSIALKPKADTPTAFSGSDGDSPPALPGSWQRMLVSRPPVRALGYHYQCARDCRCGGQYGLFRVRSTSFRLNRDMTAGDVDKIFRKLHKAHKGLKLLSWAVQGVLFPQEEDS</sequence>